<dbReference type="GO" id="GO:0010608">
    <property type="term" value="P:post-transcriptional regulation of gene expression"/>
    <property type="evidence" value="ECO:0007669"/>
    <property type="project" value="TreeGrafter"/>
</dbReference>
<feature type="repeat" description="Pumilio" evidence="2">
    <location>
        <begin position="806"/>
        <end position="841"/>
    </location>
</feature>
<evidence type="ECO:0000256" key="1">
    <source>
        <dbReference type="ARBA" id="ARBA00022737"/>
    </source>
</evidence>
<feature type="region of interest" description="Disordered" evidence="3">
    <location>
        <begin position="1069"/>
        <end position="1116"/>
    </location>
</feature>
<evidence type="ECO:0000256" key="3">
    <source>
        <dbReference type="SAM" id="MobiDB-lite"/>
    </source>
</evidence>
<dbReference type="OrthoDB" id="668540at2759"/>
<sequence>MMSGPTNSFDPFGSSAALPGADDKTHAASSSSANDSSSIRRLGSTQEAQVVASAGQFPALAESALPATTAAADTTVPVATVAAAHMGMATATAATTAAPLINPAVAKQTEGHSVRHTSIFEIGGEPFSEHSPAAPTSRLSRIVGAANGSSLSSTTPQISTHPLGSIMGSPHSLFNESTYGPGQPHLPLVACRPGQATSHRLSQSRFNGVLGDSALHSSGSARSGDKDASGGQGILDMSNGILDTIKSQQASPSTMAQGAFNEFYVKSLPVSRRSSLEYQNLWQELEGFSINDNSARPAGATGGLPSHLPTLDGHSVAARNSSSAFRSDPAALGTSPKLPHGLLDDDGVGNSSGARISALGSAVDLAQNALYPESGPSGTSAAVTHGIPGTFALGQASYVGYSRDPRLPSGVPNSSAVSAAPGGQPQQRLLNGDVLHADAAQDLRLYDPGRSISLTRNSSTPMLNARQYHAMQGSDDIAQMPGHARGGHSTGVFADQGALPRFDSPGPMYTPHYQGYPATAGDLAYDLGGGGRLLNGGASNYPYAAAAPSMNLGRNHSFVGGGSVSGTSTPMIGMYGPQSSFGHAAVGMYGMGHQTAPPSMPPTSMQHAHHGASHIHMHMQPLQAQQQQQKQQLQSQRHVQQQTQPPPVSMGPPSAPASATASVQSQSMHGQQKGSSTKVNRRGDTEVNRFINATLEELKGTIFDVCKDQYGCRFLQKKLEDGQEDQIELIFIEVLPHSSSLMTDPFGNYLCQKLLEHCNVKQRTQIIAGVAPDLASISLNMHGTRAVQKIIELLSTQEQIDLIIGALRGSVVQLIRDLNGNHVIQKCLSRLSSKNNQFIYDSVSSSCSDVATHRHGCCVFQRCIDYAADQQKGQLVNVVISQALKLVQDPFGNYVVQYVLDLNVMDFSEPLIRMFVGHICGLSVQKFSSNVMEKCIRIASPATRKMLVAPLLQREKLDMLMRDSYGNYVVQTALDFADQQQRADIIEAILPLLPLIRHTPFGKRIYIKLQRDGYVSAVPSAAGSRHASPTLGPSHGSHSTTAMSAMSLYPQMGNSAIAASAAGSSGSATAAGANLSRGVSPSAGAGKAPLGPPRSYAPPGNSRSAASFDSVNHPNASGVFQQQQQPHMGGGMYLFRMASMDAGGAGAAAHMYHAGMPMMAPAHPGSMASGAVHGVFEHPAMAPTGGTPITVSSAPSSAAGGPASGKLHASAYYGAH</sequence>
<feature type="repeat" description="Pumilio" evidence="2">
    <location>
        <begin position="914"/>
        <end position="949"/>
    </location>
</feature>
<keyword evidence="6" id="KW-1185">Reference proteome</keyword>
<dbReference type="SUPFAM" id="SSF48371">
    <property type="entry name" value="ARM repeat"/>
    <property type="match status" value="1"/>
</dbReference>
<dbReference type="CDD" id="cd07920">
    <property type="entry name" value="Pumilio"/>
    <property type="match status" value="1"/>
</dbReference>
<feature type="repeat" description="Pumilio" evidence="2">
    <location>
        <begin position="877"/>
        <end position="913"/>
    </location>
</feature>
<feature type="repeat" description="Pumilio" evidence="2">
    <location>
        <begin position="697"/>
        <end position="732"/>
    </location>
</feature>
<dbReference type="AlphaFoldDB" id="A0A9W8BIY2"/>
<feature type="region of interest" description="Disordered" evidence="3">
    <location>
        <begin position="1020"/>
        <end position="1040"/>
    </location>
</feature>
<organism evidence="5 6">
    <name type="scientific">Coemansia thaxteri</name>
    <dbReference type="NCBI Taxonomy" id="2663907"/>
    <lineage>
        <taxon>Eukaryota</taxon>
        <taxon>Fungi</taxon>
        <taxon>Fungi incertae sedis</taxon>
        <taxon>Zoopagomycota</taxon>
        <taxon>Kickxellomycotina</taxon>
        <taxon>Kickxellomycetes</taxon>
        <taxon>Kickxellales</taxon>
        <taxon>Kickxellaceae</taxon>
        <taxon>Coemansia</taxon>
    </lineage>
</organism>
<dbReference type="SMART" id="SM00025">
    <property type="entry name" value="Pumilio"/>
    <property type="match status" value="8"/>
</dbReference>
<feature type="compositionally biased region" description="Low complexity" evidence="3">
    <location>
        <begin position="618"/>
        <end position="643"/>
    </location>
</feature>
<dbReference type="InterPro" id="IPR001313">
    <property type="entry name" value="Pumilio_RNA-bd_rpt"/>
</dbReference>
<feature type="compositionally biased region" description="Basic residues" evidence="3">
    <location>
        <begin position="607"/>
        <end position="617"/>
    </location>
</feature>
<accession>A0A9W8BIY2</accession>
<feature type="region of interest" description="Disordered" evidence="3">
    <location>
        <begin position="212"/>
        <end position="235"/>
    </location>
</feature>
<feature type="compositionally biased region" description="Polar residues" evidence="3">
    <location>
        <begin position="669"/>
        <end position="678"/>
    </location>
</feature>
<dbReference type="FunFam" id="1.25.10.10:FF:000237">
    <property type="entry name" value="Pumilio homolog 9"/>
    <property type="match status" value="1"/>
</dbReference>
<evidence type="ECO:0000259" key="4">
    <source>
        <dbReference type="PROSITE" id="PS50303"/>
    </source>
</evidence>
<dbReference type="PROSITE" id="PS50302">
    <property type="entry name" value="PUM"/>
    <property type="match status" value="7"/>
</dbReference>
<name>A0A9W8BIY2_9FUNG</name>
<protein>
    <recommendedName>
        <fullName evidence="4">PUM-HD domain-containing protein</fullName>
    </recommendedName>
</protein>
<feature type="region of interest" description="Disordered" evidence="3">
    <location>
        <begin position="1"/>
        <end position="44"/>
    </location>
</feature>
<dbReference type="InterPro" id="IPR016024">
    <property type="entry name" value="ARM-type_fold"/>
</dbReference>
<reference evidence="5" key="1">
    <citation type="submission" date="2022-07" db="EMBL/GenBank/DDBJ databases">
        <title>Phylogenomic reconstructions and comparative analyses of Kickxellomycotina fungi.</title>
        <authorList>
            <person name="Reynolds N.K."/>
            <person name="Stajich J.E."/>
            <person name="Barry K."/>
            <person name="Grigoriev I.V."/>
            <person name="Crous P."/>
            <person name="Smith M.E."/>
        </authorList>
    </citation>
    <scope>NUCLEOTIDE SEQUENCE</scope>
    <source>
        <strain evidence="5">IMI 214461</strain>
    </source>
</reference>
<evidence type="ECO:0000313" key="6">
    <source>
        <dbReference type="Proteomes" id="UP001150907"/>
    </source>
</evidence>
<dbReference type="GO" id="GO:0003729">
    <property type="term" value="F:mRNA binding"/>
    <property type="evidence" value="ECO:0007669"/>
    <property type="project" value="TreeGrafter"/>
</dbReference>
<proteinExistence type="predicted"/>
<dbReference type="PROSITE" id="PS50303">
    <property type="entry name" value="PUM_HD"/>
    <property type="match status" value="1"/>
</dbReference>
<feature type="domain" description="PUM-HD" evidence="4">
    <location>
        <begin position="674"/>
        <end position="1013"/>
    </location>
</feature>
<feature type="region of interest" description="Disordered" evidence="3">
    <location>
        <begin position="404"/>
        <end position="428"/>
    </location>
</feature>
<dbReference type="Pfam" id="PF22493">
    <property type="entry name" value="PUF_NOP9"/>
    <property type="match status" value="1"/>
</dbReference>
<dbReference type="GO" id="GO:0005737">
    <property type="term" value="C:cytoplasm"/>
    <property type="evidence" value="ECO:0007669"/>
    <property type="project" value="TreeGrafter"/>
</dbReference>
<feature type="repeat" description="Pumilio" evidence="2">
    <location>
        <begin position="769"/>
        <end position="805"/>
    </location>
</feature>
<feature type="repeat" description="Pumilio" evidence="2">
    <location>
        <begin position="733"/>
        <end position="768"/>
    </location>
</feature>
<evidence type="ECO:0000313" key="5">
    <source>
        <dbReference type="EMBL" id="KAJ2002679.1"/>
    </source>
</evidence>
<dbReference type="PANTHER" id="PTHR12537:SF13">
    <property type="entry name" value="PUMILIO HOMOLOGY DOMAIN FAMILY MEMBER 4"/>
    <property type="match status" value="1"/>
</dbReference>
<dbReference type="InterPro" id="IPR033133">
    <property type="entry name" value="PUM-HD"/>
</dbReference>
<feature type="region of interest" description="Disordered" evidence="3">
    <location>
        <begin position="293"/>
        <end position="346"/>
    </location>
</feature>
<feature type="repeat" description="Pumilio" evidence="2">
    <location>
        <begin position="950"/>
        <end position="987"/>
    </location>
</feature>
<comment type="caution">
    <text evidence="5">The sequence shown here is derived from an EMBL/GenBank/DDBJ whole genome shotgun (WGS) entry which is preliminary data.</text>
</comment>
<gene>
    <name evidence="5" type="ORF">H4R26_003486</name>
</gene>
<feature type="compositionally biased region" description="Polar residues" evidence="3">
    <location>
        <begin position="1101"/>
        <end position="1116"/>
    </location>
</feature>
<dbReference type="InterPro" id="IPR033712">
    <property type="entry name" value="Pumilio_RNA-bd"/>
</dbReference>
<dbReference type="InterPro" id="IPR011989">
    <property type="entry name" value="ARM-like"/>
</dbReference>
<dbReference type="PANTHER" id="PTHR12537">
    <property type="entry name" value="RNA BINDING PROTEIN PUMILIO-RELATED"/>
    <property type="match status" value="1"/>
</dbReference>
<feature type="compositionally biased region" description="Low complexity" evidence="3">
    <location>
        <begin position="656"/>
        <end position="668"/>
    </location>
</feature>
<keyword evidence="1" id="KW-0677">Repeat</keyword>
<dbReference type="Proteomes" id="UP001150907">
    <property type="component" value="Unassembled WGS sequence"/>
</dbReference>
<evidence type="ECO:0000256" key="2">
    <source>
        <dbReference type="PROSITE-ProRule" id="PRU00317"/>
    </source>
</evidence>
<feature type="compositionally biased region" description="Pro residues" evidence="3">
    <location>
        <begin position="644"/>
        <end position="655"/>
    </location>
</feature>
<dbReference type="Gene3D" id="1.25.10.10">
    <property type="entry name" value="Leucine-rich Repeat Variant"/>
    <property type="match status" value="1"/>
</dbReference>
<feature type="region of interest" description="Disordered" evidence="3">
    <location>
        <begin position="592"/>
        <end position="683"/>
    </location>
</feature>
<dbReference type="Pfam" id="PF00806">
    <property type="entry name" value="PUF"/>
    <property type="match status" value="1"/>
</dbReference>
<dbReference type="EMBL" id="JANBQF010000280">
    <property type="protein sequence ID" value="KAJ2002679.1"/>
    <property type="molecule type" value="Genomic_DNA"/>
</dbReference>
<feature type="compositionally biased region" description="Low complexity" evidence="3">
    <location>
        <begin position="27"/>
        <end position="37"/>
    </location>
</feature>